<keyword evidence="2" id="KW-1185">Reference proteome</keyword>
<comment type="caution">
    <text evidence="1">The sequence shown here is derived from an EMBL/GenBank/DDBJ whole genome shotgun (WGS) entry which is preliminary data.</text>
</comment>
<sequence>MQADTPPQLTSLRNVELFAAEALLAPSLRPQLTYARLIIRSGMRWAIGAVSRMFDWFEAVGYGVEVAALRAAEPRLQDFETWLRENSEFPFSRGGAGEGLKGF</sequence>
<evidence type="ECO:0000313" key="1">
    <source>
        <dbReference type="EMBL" id="RYO75114.1"/>
    </source>
</evidence>
<dbReference type="EMBL" id="QJNS01000708">
    <property type="protein sequence ID" value="RYO75114.1"/>
    <property type="molecule type" value="Genomic_DNA"/>
</dbReference>
<dbReference type="Proteomes" id="UP000294003">
    <property type="component" value="Unassembled WGS sequence"/>
</dbReference>
<name>A0ABY0GRC7_9PEZI</name>
<evidence type="ECO:0000313" key="2">
    <source>
        <dbReference type="Proteomes" id="UP000294003"/>
    </source>
</evidence>
<proteinExistence type="predicted"/>
<gene>
    <name evidence="1" type="ORF">DL762_010167</name>
</gene>
<reference evidence="1 2" key="1">
    <citation type="submission" date="2018-06" db="EMBL/GenBank/DDBJ databases">
        <title>Complete Genomes of Monosporascus.</title>
        <authorList>
            <person name="Robinson A.J."/>
            <person name="Natvig D.O."/>
        </authorList>
    </citation>
    <scope>NUCLEOTIDE SEQUENCE [LARGE SCALE GENOMIC DNA]</scope>
    <source>
        <strain evidence="1 2">CBS 609.92</strain>
    </source>
</reference>
<organism evidence="1 2">
    <name type="scientific">Monosporascus cannonballus</name>
    <dbReference type="NCBI Taxonomy" id="155416"/>
    <lineage>
        <taxon>Eukaryota</taxon>
        <taxon>Fungi</taxon>
        <taxon>Dikarya</taxon>
        <taxon>Ascomycota</taxon>
        <taxon>Pezizomycotina</taxon>
        <taxon>Sordariomycetes</taxon>
        <taxon>Xylariomycetidae</taxon>
        <taxon>Xylariales</taxon>
        <taxon>Xylariales incertae sedis</taxon>
        <taxon>Monosporascus</taxon>
    </lineage>
</organism>
<protein>
    <submittedName>
        <fullName evidence="1">Uncharacterized protein</fullName>
    </submittedName>
</protein>
<accession>A0ABY0GRC7</accession>